<evidence type="ECO:0000256" key="12">
    <source>
        <dbReference type="ARBA" id="ARBA00033708"/>
    </source>
</evidence>
<keyword evidence="6 14" id="KW-0769">Symport</keyword>
<dbReference type="InterPro" id="IPR011851">
    <property type="entry name" value="Na/Pro_symporter"/>
</dbReference>
<dbReference type="Pfam" id="PF00474">
    <property type="entry name" value="SSF"/>
    <property type="match status" value="1"/>
</dbReference>
<evidence type="ECO:0000256" key="7">
    <source>
        <dbReference type="ARBA" id="ARBA00022989"/>
    </source>
</evidence>
<dbReference type="CDD" id="cd11475">
    <property type="entry name" value="SLC5sbd_PutP"/>
    <property type="match status" value="1"/>
</dbReference>
<gene>
    <name evidence="15" type="ORF">SAMN05421803_101673</name>
</gene>
<dbReference type="InterPro" id="IPR001734">
    <property type="entry name" value="Na/solute_symporter"/>
</dbReference>
<comment type="subcellular location">
    <subcellularLocation>
        <location evidence="1 14">Cell membrane</location>
        <topology evidence="1 14">Multi-pass membrane protein</topology>
    </subcellularLocation>
</comment>
<dbReference type="InterPro" id="IPR038377">
    <property type="entry name" value="Na/Glc_symporter_sf"/>
</dbReference>
<keyword evidence="7 14" id="KW-1133">Transmembrane helix</keyword>
<dbReference type="GO" id="GO:0005886">
    <property type="term" value="C:plasma membrane"/>
    <property type="evidence" value="ECO:0007669"/>
    <property type="project" value="UniProtKB-SubCell"/>
</dbReference>
<keyword evidence="11 14" id="KW-0739">Sodium transport</keyword>
<dbReference type="GO" id="GO:0015193">
    <property type="term" value="F:L-proline transmembrane transporter activity"/>
    <property type="evidence" value="ECO:0007669"/>
    <property type="project" value="TreeGrafter"/>
</dbReference>
<evidence type="ECO:0000256" key="8">
    <source>
        <dbReference type="ARBA" id="ARBA00023053"/>
    </source>
</evidence>
<feature type="transmembrane region" description="Helical" evidence="14">
    <location>
        <begin position="420"/>
        <end position="439"/>
    </location>
</feature>
<feature type="transmembrane region" description="Helical" evidence="14">
    <location>
        <begin position="444"/>
        <end position="461"/>
    </location>
</feature>
<proteinExistence type="inferred from homology"/>
<feature type="transmembrane region" description="Helical" evidence="14">
    <location>
        <begin position="173"/>
        <end position="192"/>
    </location>
</feature>
<name>A0A1M6CDS1_9ACTN</name>
<dbReference type="InterPro" id="IPR050277">
    <property type="entry name" value="Sodium:Solute_Symporter"/>
</dbReference>
<dbReference type="NCBIfam" id="TIGR02121">
    <property type="entry name" value="Na_Pro_sym"/>
    <property type="match status" value="1"/>
</dbReference>
<feature type="transmembrane region" description="Helical" evidence="14">
    <location>
        <begin position="6"/>
        <end position="27"/>
    </location>
</feature>
<dbReference type="Gene3D" id="1.20.1730.10">
    <property type="entry name" value="Sodium/glucose cotransporter"/>
    <property type="match status" value="1"/>
</dbReference>
<dbReference type="STRING" id="758803.SAMN05421803_101673"/>
<evidence type="ECO:0000256" key="11">
    <source>
        <dbReference type="ARBA" id="ARBA00023201"/>
    </source>
</evidence>
<evidence type="ECO:0000256" key="13">
    <source>
        <dbReference type="RuleBase" id="RU362091"/>
    </source>
</evidence>
<evidence type="ECO:0000256" key="5">
    <source>
        <dbReference type="ARBA" id="ARBA00022692"/>
    </source>
</evidence>
<dbReference type="EMBL" id="FQZK01000001">
    <property type="protein sequence ID" value="SHI59159.1"/>
    <property type="molecule type" value="Genomic_DNA"/>
</dbReference>
<dbReference type="AlphaFoldDB" id="A0A1M6CDS1"/>
<evidence type="ECO:0000256" key="10">
    <source>
        <dbReference type="ARBA" id="ARBA00023136"/>
    </source>
</evidence>
<dbReference type="GO" id="GO:0005298">
    <property type="term" value="F:proline:sodium symporter activity"/>
    <property type="evidence" value="ECO:0007669"/>
    <property type="project" value="UniProtKB-UniRule"/>
</dbReference>
<comment type="similarity">
    <text evidence="2 13">Belongs to the sodium:solute symporter (SSF) (TC 2.A.21) family.</text>
</comment>
<dbReference type="PROSITE" id="PS50283">
    <property type="entry name" value="NA_SOLUT_SYMP_3"/>
    <property type="match status" value="1"/>
</dbReference>
<evidence type="ECO:0000256" key="9">
    <source>
        <dbReference type="ARBA" id="ARBA00023065"/>
    </source>
</evidence>
<organism evidence="15 16">
    <name type="scientific">Nocardiopsis flavescens</name>
    <dbReference type="NCBI Taxonomy" id="758803"/>
    <lineage>
        <taxon>Bacteria</taxon>
        <taxon>Bacillati</taxon>
        <taxon>Actinomycetota</taxon>
        <taxon>Actinomycetes</taxon>
        <taxon>Streptosporangiales</taxon>
        <taxon>Nocardiopsidaceae</taxon>
        <taxon>Nocardiopsis</taxon>
    </lineage>
</organism>
<dbReference type="NCBIfam" id="TIGR00813">
    <property type="entry name" value="sss"/>
    <property type="match status" value="1"/>
</dbReference>
<keyword evidence="4 14" id="KW-1003">Cell membrane</keyword>
<feature type="transmembrane region" description="Helical" evidence="14">
    <location>
        <begin position="294"/>
        <end position="320"/>
    </location>
</feature>
<protein>
    <recommendedName>
        <fullName evidence="14">Sodium/proline symporter</fullName>
    </recommendedName>
    <alternativeName>
        <fullName evidence="14">Proline permease</fullName>
    </alternativeName>
</protein>
<evidence type="ECO:0000256" key="14">
    <source>
        <dbReference type="RuleBase" id="RU366012"/>
    </source>
</evidence>
<evidence type="ECO:0000256" key="4">
    <source>
        <dbReference type="ARBA" id="ARBA00022475"/>
    </source>
</evidence>
<accession>A0A1M6CDS1</accession>
<feature type="transmembrane region" description="Helical" evidence="14">
    <location>
        <begin position="387"/>
        <end position="408"/>
    </location>
</feature>
<feature type="transmembrane region" description="Helical" evidence="14">
    <location>
        <begin position="77"/>
        <end position="94"/>
    </location>
</feature>
<keyword evidence="10 14" id="KW-0472">Membrane</keyword>
<feature type="transmembrane region" description="Helical" evidence="14">
    <location>
        <begin position="473"/>
        <end position="494"/>
    </location>
</feature>
<keyword evidence="14" id="KW-0029">Amino-acid transport</keyword>
<comment type="function">
    <text evidence="14">Catalyzes the sodium-dependent uptake of extracellular L-proline.</text>
</comment>
<dbReference type="GO" id="GO:0031402">
    <property type="term" value="F:sodium ion binding"/>
    <property type="evidence" value="ECO:0007669"/>
    <property type="project" value="UniProtKB-UniRule"/>
</dbReference>
<keyword evidence="16" id="KW-1185">Reference proteome</keyword>
<evidence type="ECO:0000313" key="16">
    <source>
        <dbReference type="Proteomes" id="UP000184452"/>
    </source>
</evidence>
<sequence>MTESMLWSIGTFGVYLVAMVAIGLWAYKKTVSQSDFVLGGRQLNPWVAALSANASDFSGWLLLGLPGAIYVSGLGEAWIAVGLACGFAGSWILLAPRLRVYTERVTDARAGGDSDSLTLSSFLENRFNDPTRLLRGVSSLLIIVFYFFYVASGLVAMAALFDQVFGLDPAPAIAIGVGIVVLYTVLGGFLAVSYTDVVQAAMMWLALLIVPVLAITALGGFAGLADGVSAKSDGLLSAVGGTSLDADLGQWVSTETLGWVVIVSGLAWGLGYFGQPHILARYMGIRSVKDIPAAATISVTWAISAMALAVAVGFIAIAYFDTPLSSPEQAFPLLIEALAHPLVAGLLLAAILAAVMSTADSQLLVASSALTEDGYRAFVDRDAAPGTLLWISRITVVAVALGAAGIALWGNQSVMDLVGYAWAGFGAGFGPILLLSVFWKRMTWASALAGMVAGGTTAILWDILDAAVFNTGLYAMVPAAALSFAAIFLFNGLAKVGEQQAADFDRVEAEIRSGRGGGPAAAEDAAV</sequence>
<evidence type="ECO:0000313" key="15">
    <source>
        <dbReference type="EMBL" id="SHI59159.1"/>
    </source>
</evidence>
<evidence type="ECO:0000256" key="2">
    <source>
        <dbReference type="ARBA" id="ARBA00006434"/>
    </source>
</evidence>
<feature type="transmembrane region" description="Helical" evidence="14">
    <location>
        <begin position="256"/>
        <end position="273"/>
    </location>
</feature>
<evidence type="ECO:0000256" key="1">
    <source>
        <dbReference type="ARBA" id="ARBA00004651"/>
    </source>
</evidence>
<keyword evidence="8 14" id="KW-0915">Sodium</keyword>
<keyword evidence="5 14" id="KW-0812">Transmembrane</keyword>
<evidence type="ECO:0000256" key="6">
    <source>
        <dbReference type="ARBA" id="ARBA00022847"/>
    </source>
</evidence>
<keyword evidence="3 14" id="KW-0813">Transport</keyword>
<dbReference type="PANTHER" id="PTHR48086:SF3">
    <property type="entry name" value="SODIUM_PROLINE SYMPORTER"/>
    <property type="match status" value="1"/>
</dbReference>
<evidence type="ECO:0000256" key="3">
    <source>
        <dbReference type="ARBA" id="ARBA00022448"/>
    </source>
</evidence>
<feature type="transmembrane region" description="Helical" evidence="14">
    <location>
        <begin position="340"/>
        <end position="366"/>
    </location>
</feature>
<dbReference type="PANTHER" id="PTHR48086">
    <property type="entry name" value="SODIUM/PROLINE SYMPORTER-RELATED"/>
    <property type="match status" value="1"/>
</dbReference>
<dbReference type="GO" id="GO:0015824">
    <property type="term" value="P:proline transport"/>
    <property type="evidence" value="ECO:0007669"/>
    <property type="project" value="UniProtKB-UniRule"/>
</dbReference>
<comment type="catalytic activity">
    <reaction evidence="12">
        <text>L-proline(in) + Na(+)(in) = L-proline(out) + Na(+)(out)</text>
        <dbReference type="Rhea" id="RHEA:28967"/>
        <dbReference type="ChEBI" id="CHEBI:29101"/>
        <dbReference type="ChEBI" id="CHEBI:60039"/>
    </reaction>
</comment>
<feature type="transmembrane region" description="Helical" evidence="14">
    <location>
        <begin position="140"/>
        <end position="161"/>
    </location>
</feature>
<dbReference type="Proteomes" id="UP000184452">
    <property type="component" value="Unassembled WGS sequence"/>
</dbReference>
<feature type="transmembrane region" description="Helical" evidence="14">
    <location>
        <begin position="204"/>
        <end position="225"/>
    </location>
</feature>
<reference evidence="15 16" key="1">
    <citation type="submission" date="2016-11" db="EMBL/GenBank/DDBJ databases">
        <authorList>
            <person name="Jaros S."/>
            <person name="Januszkiewicz K."/>
            <person name="Wedrychowicz H."/>
        </authorList>
    </citation>
    <scope>NUCLEOTIDE SEQUENCE [LARGE SCALE GENOMIC DNA]</scope>
    <source>
        <strain evidence="15 16">CGMCC 4.5723</strain>
    </source>
</reference>
<keyword evidence="9 14" id="KW-0406">Ion transport</keyword>